<name>A0A4R4D4V1_9PROT</name>
<dbReference type="Gene3D" id="3.90.25.10">
    <property type="entry name" value="UDP-galactose 4-epimerase, domain 1"/>
    <property type="match status" value="1"/>
</dbReference>
<evidence type="ECO:0000259" key="1">
    <source>
        <dbReference type="Pfam" id="PF16363"/>
    </source>
</evidence>
<comment type="caution">
    <text evidence="2">The sequence shown here is derived from an EMBL/GenBank/DDBJ whole genome shotgun (WGS) entry which is preliminary data.</text>
</comment>
<dbReference type="Gene3D" id="3.40.50.720">
    <property type="entry name" value="NAD(P)-binding Rossmann-like Domain"/>
    <property type="match status" value="1"/>
</dbReference>
<dbReference type="EMBL" id="SKBM01000048">
    <property type="protein sequence ID" value="TCZ52611.1"/>
    <property type="molecule type" value="Genomic_DNA"/>
</dbReference>
<protein>
    <submittedName>
        <fullName evidence="2">NAD-dependent epimerase/dehydratase family protein</fullName>
    </submittedName>
</protein>
<dbReference type="AlphaFoldDB" id="A0A4R4D4V1"/>
<organism evidence="2 3">
    <name type="scientific">Roseicella aquatilis</name>
    <dbReference type="NCBI Taxonomy" id="2527868"/>
    <lineage>
        <taxon>Bacteria</taxon>
        <taxon>Pseudomonadati</taxon>
        <taxon>Pseudomonadota</taxon>
        <taxon>Alphaproteobacteria</taxon>
        <taxon>Acetobacterales</taxon>
        <taxon>Roseomonadaceae</taxon>
        <taxon>Roseicella</taxon>
    </lineage>
</organism>
<feature type="domain" description="NAD(P)-binding" evidence="1">
    <location>
        <begin position="8"/>
        <end position="307"/>
    </location>
</feature>
<dbReference type="InterPro" id="IPR036291">
    <property type="entry name" value="NAD(P)-bd_dom_sf"/>
</dbReference>
<dbReference type="OrthoDB" id="5295702at2"/>
<dbReference type="PANTHER" id="PTHR43000">
    <property type="entry name" value="DTDP-D-GLUCOSE 4,6-DEHYDRATASE-RELATED"/>
    <property type="match status" value="1"/>
</dbReference>
<dbReference type="SUPFAM" id="SSF51735">
    <property type="entry name" value="NAD(P)-binding Rossmann-fold domains"/>
    <property type="match status" value="1"/>
</dbReference>
<evidence type="ECO:0000313" key="2">
    <source>
        <dbReference type="EMBL" id="TCZ52611.1"/>
    </source>
</evidence>
<keyword evidence="3" id="KW-1185">Reference proteome</keyword>
<dbReference type="RefSeq" id="WP_132297175.1">
    <property type="nucleotide sequence ID" value="NZ_SKBM01000048.1"/>
</dbReference>
<sequence length="320" mass="34085">MADPTRILVTGASGFVGRHLLPALRAAFPTSLLFALSRSGRAEAADSSFSADLLDEAALRACLEEAQPEAVLHLAAQSNVPAAFADPQGTWRVNVDGSLLLARLVMQVAPGAQFVFASSAETYGLTFQRGIPLDEEAPFAPANPYAAAKAATDIALGEMGLRGLRAVRLRAFNHTGAGQSPDFAIPAFARQLARMEAGQQEPVLQVGALDRWRDFLDVEDVCAAYVAVLRRGEALPPGCAINIASGTSRRIGDVLEALIRRSGIAVEVRQDPGRARPTDVHTATGSPVRAGALLGWAPRVDWDTTLDRVMADWRQRVRSG</sequence>
<gene>
    <name evidence="2" type="ORF">EXY23_26150</name>
</gene>
<dbReference type="InterPro" id="IPR016040">
    <property type="entry name" value="NAD(P)-bd_dom"/>
</dbReference>
<proteinExistence type="predicted"/>
<evidence type="ECO:0000313" key="3">
    <source>
        <dbReference type="Proteomes" id="UP000295023"/>
    </source>
</evidence>
<reference evidence="2 3" key="1">
    <citation type="submission" date="2019-03" db="EMBL/GenBank/DDBJ databases">
        <title>Paracraurococcus aquatilis NE82 genome sequence.</title>
        <authorList>
            <person name="Zhao Y."/>
            <person name="Du Z."/>
        </authorList>
    </citation>
    <scope>NUCLEOTIDE SEQUENCE [LARGE SCALE GENOMIC DNA]</scope>
    <source>
        <strain evidence="2 3">NE82</strain>
    </source>
</reference>
<dbReference type="Pfam" id="PF16363">
    <property type="entry name" value="GDP_Man_Dehyd"/>
    <property type="match status" value="1"/>
</dbReference>
<dbReference type="Proteomes" id="UP000295023">
    <property type="component" value="Unassembled WGS sequence"/>
</dbReference>
<accession>A0A4R4D4V1</accession>